<dbReference type="GeneID" id="116537496"/>
<gene>
    <name evidence="2" type="primary">LOC116537496</name>
</gene>
<reference evidence="2" key="1">
    <citation type="submission" date="2025-08" db="UniProtKB">
        <authorList>
            <consortium name="RefSeq"/>
        </authorList>
    </citation>
    <scope>IDENTIFICATION</scope>
    <source>
        <tissue evidence="2">Blood</tissue>
    </source>
</reference>
<sequence>MEWLSAAAVQDVLDPPRPSPFSQLVYTSNDSYVIHYGDLRKIHKAAWKGQDCKLQKMMNKKMKKKKTMDLNIRDVKKRYQALPEPALQEEVAAVGGSPLQSAGLGAWAPGEQLEEWGAAVLGPGVWAFVLGRGPPGRG</sequence>
<dbReference type="Proteomes" id="UP000504640">
    <property type="component" value="Unplaced"/>
</dbReference>
<accession>A0A6J3GDR1</accession>
<evidence type="ECO:0000313" key="2">
    <source>
        <dbReference type="RefSeq" id="XP_032115547.1"/>
    </source>
</evidence>
<proteinExistence type="predicted"/>
<protein>
    <submittedName>
        <fullName evidence="2">Ankyrin repeat domain-containing protein 30B-like</fullName>
    </submittedName>
</protein>
<name>A0A6J3GDR1_SAPAP</name>
<evidence type="ECO:0000313" key="1">
    <source>
        <dbReference type="Proteomes" id="UP000504640"/>
    </source>
</evidence>
<dbReference type="AlphaFoldDB" id="A0A6J3GDR1"/>
<keyword evidence="1" id="KW-1185">Reference proteome</keyword>
<dbReference type="RefSeq" id="XP_032115547.1">
    <property type="nucleotide sequence ID" value="XM_032259656.1"/>
</dbReference>
<organism evidence="1 2">
    <name type="scientific">Sapajus apella</name>
    <name type="common">Brown-capped capuchin</name>
    <name type="synonym">Cebus apella</name>
    <dbReference type="NCBI Taxonomy" id="9515"/>
    <lineage>
        <taxon>Eukaryota</taxon>
        <taxon>Metazoa</taxon>
        <taxon>Chordata</taxon>
        <taxon>Craniata</taxon>
        <taxon>Vertebrata</taxon>
        <taxon>Euteleostomi</taxon>
        <taxon>Mammalia</taxon>
        <taxon>Eutheria</taxon>
        <taxon>Euarchontoglires</taxon>
        <taxon>Primates</taxon>
        <taxon>Haplorrhini</taxon>
        <taxon>Platyrrhini</taxon>
        <taxon>Cebidae</taxon>
        <taxon>Cebinae</taxon>
        <taxon>Sapajus</taxon>
    </lineage>
</organism>